<protein>
    <submittedName>
        <fullName evidence="2">Uncharacterized protein</fullName>
    </submittedName>
</protein>
<sequence>MTNSCLPGVLVLAAALALSACSSDSSASPVSPSAPEVVKLRAPARKVLDGRLNRTVRTAGLTREIGRSGLDRCRRGNDDDKNEEDFSAKCALTLHRAYFWDGDVDAFLDRFRGCPSMVTEIRDYWHEFGGKPEPRNSSHVYDAGDLPEFVCDGVTMGFATSSTRDPHLNSMPGARLWDPDGGMYEPYYWAPEGKPWLKDWMSIRDTNKFLIALEASEDYWSLKSG</sequence>
<keyword evidence="3" id="KW-1185">Reference proteome</keyword>
<proteinExistence type="predicted"/>
<gene>
    <name evidence="2" type="ORF">ACFYXI_00085</name>
</gene>
<dbReference type="Proteomes" id="UP001602013">
    <property type="component" value="Unassembled WGS sequence"/>
</dbReference>
<feature type="chain" id="PRO_5045144490" evidence="1">
    <location>
        <begin position="28"/>
        <end position="225"/>
    </location>
</feature>
<evidence type="ECO:0000256" key="1">
    <source>
        <dbReference type="SAM" id="SignalP"/>
    </source>
</evidence>
<feature type="signal peptide" evidence="1">
    <location>
        <begin position="1"/>
        <end position="27"/>
    </location>
</feature>
<organism evidence="2 3">
    <name type="scientific">Microtetraspora malaysiensis</name>
    <dbReference type="NCBI Taxonomy" id="161358"/>
    <lineage>
        <taxon>Bacteria</taxon>
        <taxon>Bacillati</taxon>
        <taxon>Actinomycetota</taxon>
        <taxon>Actinomycetes</taxon>
        <taxon>Streptosporangiales</taxon>
        <taxon>Streptosporangiaceae</taxon>
        <taxon>Microtetraspora</taxon>
    </lineage>
</organism>
<dbReference type="RefSeq" id="WP_387407874.1">
    <property type="nucleotide sequence ID" value="NZ_JBIASD010000001.1"/>
</dbReference>
<dbReference type="EMBL" id="JBIASD010000001">
    <property type="protein sequence ID" value="MFF3663959.1"/>
    <property type="molecule type" value="Genomic_DNA"/>
</dbReference>
<accession>A0ABW6SIU9</accession>
<evidence type="ECO:0000313" key="2">
    <source>
        <dbReference type="EMBL" id="MFF3663959.1"/>
    </source>
</evidence>
<keyword evidence="1" id="KW-0732">Signal</keyword>
<comment type="caution">
    <text evidence="2">The sequence shown here is derived from an EMBL/GenBank/DDBJ whole genome shotgun (WGS) entry which is preliminary data.</text>
</comment>
<evidence type="ECO:0000313" key="3">
    <source>
        <dbReference type="Proteomes" id="UP001602013"/>
    </source>
</evidence>
<reference evidence="2 3" key="1">
    <citation type="submission" date="2024-10" db="EMBL/GenBank/DDBJ databases">
        <title>The Natural Products Discovery Center: Release of the First 8490 Sequenced Strains for Exploring Actinobacteria Biosynthetic Diversity.</title>
        <authorList>
            <person name="Kalkreuter E."/>
            <person name="Kautsar S.A."/>
            <person name="Yang D."/>
            <person name="Bader C.D."/>
            <person name="Teijaro C.N."/>
            <person name="Fluegel L."/>
            <person name="Davis C.M."/>
            <person name="Simpson J.R."/>
            <person name="Lauterbach L."/>
            <person name="Steele A.D."/>
            <person name="Gui C."/>
            <person name="Meng S."/>
            <person name="Li G."/>
            <person name="Viehrig K."/>
            <person name="Ye F."/>
            <person name="Su P."/>
            <person name="Kiefer A.F."/>
            <person name="Nichols A."/>
            <person name="Cepeda A.J."/>
            <person name="Yan W."/>
            <person name="Fan B."/>
            <person name="Jiang Y."/>
            <person name="Adhikari A."/>
            <person name="Zheng C.-J."/>
            <person name="Schuster L."/>
            <person name="Cowan T.M."/>
            <person name="Smanski M.J."/>
            <person name="Chevrette M.G."/>
            <person name="De Carvalho L.P.S."/>
            <person name="Shen B."/>
        </authorList>
    </citation>
    <scope>NUCLEOTIDE SEQUENCE [LARGE SCALE GENOMIC DNA]</scope>
    <source>
        <strain evidence="2 3">NPDC002173</strain>
    </source>
</reference>
<name>A0ABW6SIU9_9ACTN</name>